<feature type="transmembrane region" description="Helical" evidence="1">
    <location>
        <begin position="92"/>
        <end position="112"/>
    </location>
</feature>
<evidence type="ECO:0000256" key="1">
    <source>
        <dbReference type="SAM" id="Phobius"/>
    </source>
</evidence>
<keyword evidence="1" id="KW-0812">Transmembrane</keyword>
<keyword evidence="1" id="KW-0472">Membrane</keyword>
<dbReference type="EMBL" id="JACWMS010000005">
    <property type="protein sequence ID" value="MBD1322140.1"/>
    <property type="molecule type" value="Genomic_DNA"/>
</dbReference>
<feature type="transmembrane region" description="Helical" evidence="1">
    <location>
        <begin position="15"/>
        <end position="36"/>
    </location>
</feature>
<sequence length="117" mass="12277">MAATSTTTRAGKVQVAAAATVGFVVAIFVVIPLAHLTRSRLGLPEPTAAPLDAPVDRPIIATYWVPWLLAWAVLLVPGIAFMLPVRTRRAGWAYSLAVGATAGVIALFGAWIDWGLG</sequence>
<organism evidence="2 3">
    <name type="scientific">Gordonia hankookensis</name>
    <dbReference type="NCBI Taxonomy" id="589403"/>
    <lineage>
        <taxon>Bacteria</taxon>
        <taxon>Bacillati</taxon>
        <taxon>Actinomycetota</taxon>
        <taxon>Actinomycetes</taxon>
        <taxon>Mycobacteriales</taxon>
        <taxon>Gordoniaceae</taxon>
        <taxon>Gordonia</taxon>
    </lineage>
</organism>
<evidence type="ECO:0000313" key="2">
    <source>
        <dbReference type="EMBL" id="MBD1322140.1"/>
    </source>
</evidence>
<gene>
    <name evidence="2" type="ORF">IDF66_21390</name>
</gene>
<keyword evidence="3" id="KW-1185">Reference proteome</keyword>
<comment type="caution">
    <text evidence="2">The sequence shown here is derived from an EMBL/GenBank/DDBJ whole genome shotgun (WGS) entry which is preliminary data.</text>
</comment>
<dbReference type="Proteomes" id="UP000602395">
    <property type="component" value="Unassembled WGS sequence"/>
</dbReference>
<reference evidence="2 3" key="1">
    <citation type="submission" date="2020-09" db="EMBL/GenBank/DDBJ databases">
        <title>Novel species in genus Gordonia.</title>
        <authorList>
            <person name="Zhang G."/>
        </authorList>
    </citation>
    <scope>NUCLEOTIDE SEQUENCE [LARGE SCALE GENOMIC DNA]</scope>
    <source>
        <strain evidence="2 3">ON-33</strain>
    </source>
</reference>
<keyword evidence="1" id="KW-1133">Transmembrane helix</keyword>
<proteinExistence type="predicted"/>
<name>A0ABR7WHF5_9ACTN</name>
<feature type="transmembrane region" description="Helical" evidence="1">
    <location>
        <begin position="64"/>
        <end position="85"/>
    </location>
</feature>
<accession>A0ABR7WHF5</accession>
<dbReference type="RefSeq" id="WP_190268529.1">
    <property type="nucleotide sequence ID" value="NZ_BAABAD010000004.1"/>
</dbReference>
<evidence type="ECO:0000313" key="3">
    <source>
        <dbReference type="Proteomes" id="UP000602395"/>
    </source>
</evidence>
<protein>
    <submittedName>
        <fullName evidence="2">Uncharacterized protein</fullName>
    </submittedName>
</protein>